<accession>A0A4R3JJI4</accession>
<comment type="similarity">
    <text evidence="1">Belongs to the UreD family.</text>
</comment>
<sequence>MTGGDAFSFSAHAAADTELTMTTQACERAYKAQPGQTGRIRNRLQIAAGARVNWLPQETILFDGCALERRLSVDMDKDASLLMVEPMVFGRHAMGETLTDVHLSDRIEIRRADQMLYLDAVRLNGNAQAHLAQAFIAGGAGAMASVVYIADDAEARLDGIRTALPETAGASLIKKDVLVLRILAQDSFVLRLSLLPILRRLNGSDLPRCWMT</sequence>
<gene>
    <name evidence="3" type="ORF">EDD52_102119</name>
</gene>
<dbReference type="AlphaFoldDB" id="A0A4R3JJI4"/>
<proteinExistence type="inferred from homology"/>
<evidence type="ECO:0000313" key="3">
    <source>
        <dbReference type="EMBL" id="TCS66302.1"/>
    </source>
</evidence>
<evidence type="ECO:0000313" key="4">
    <source>
        <dbReference type="Proteomes" id="UP000295696"/>
    </source>
</evidence>
<keyword evidence="2" id="KW-0143">Chaperone</keyword>
<dbReference type="PANTHER" id="PTHR33643:SF1">
    <property type="entry name" value="UREASE ACCESSORY PROTEIN D"/>
    <property type="match status" value="1"/>
</dbReference>
<dbReference type="InterPro" id="IPR002669">
    <property type="entry name" value="UreD"/>
</dbReference>
<comment type="caution">
    <text evidence="3">The sequence shown here is derived from an EMBL/GenBank/DDBJ whole genome shotgun (WGS) entry which is preliminary data.</text>
</comment>
<dbReference type="Pfam" id="PF01774">
    <property type="entry name" value="UreD"/>
    <property type="match status" value="1"/>
</dbReference>
<evidence type="ECO:0000256" key="2">
    <source>
        <dbReference type="ARBA" id="ARBA00023186"/>
    </source>
</evidence>
<organism evidence="3 4">
    <name type="scientific">Primorskyibacter sedentarius</name>
    <dbReference type="NCBI Taxonomy" id="745311"/>
    <lineage>
        <taxon>Bacteria</taxon>
        <taxon>Pseudomonadati</taxon>
        <taxon>Pseudomonadota</taxon>
        <taxon>Alphaproteobacteria</taxon>
        <taxon>Rhodobacterales</taxon>
        <taxon>Roseobacteraceae</taxon>
        <taxon>Primorskyibacter</taxon>
    </lineage>
</organism>
<protein>
    <submittedName>
        <fullName evidence="3">Urease accessory protein</fullName>
    </submittedName>
</protein>
<dbReference type="PANTHER" id="PTHR33643">
    <property type="entry name" value="UREASE ACCESSORY PROTEIN D"/>
    <property type="match status" value="1"/>
</dbReference>
<dbReference type="Proteomes" id="UP000295696">
    <property type="component" value="Unassembled WGS sequence"/>
</dbReference>
<dbReference type="EMBL" id="SLZU01000002">
    <property type="protein sequence ID" value="TCS66302.1"/>
    <property type="molecule type" value="Genomic_DNA"/>
</dbReference>
<dbReference type="GO" id="GO:0016151">
    <property type="term" value="F:nickel cation binding"/>
    <property type="evidence" value="ECO:0007669"/>
    <property type="project" value="InterPro"/>
</dbReference>
<keyword evidence="4" id="KW-1185">Reference proteome</keyword>
<name>A0A4R3JJI4_9RHOB</name>
<evidence type="ECO:0000256" key="1">
    <source>
        <dbReference type="ARBA" id="ARBA00007177"/>
    </source>
</evidence>
<reference evidence="3 4" key="1">
    <citation type="submission" date="2019-03" db="EMBL/GenBank/DDBJ databases">
        <title>Genomic Encyclopedia of Type Strains, Phase IV (KMG-IV): sequencing the most valuable type-strain genomes for metagenomic binning, comparative biology and taxonomic classification.</title>
        <authorList>
            <person name="Goeker M."/>
        </authorList>
    </citation>
    <scope>NUCLEOTIDE SEQUENCE [LARGE SCALE GENOMIC DNA]</scope>
    <source>
        <strain evidence="3 4">DSM 104836</strain>
    </source>
</reference>